<keyword evidence="2" id="KW-1185">Reference proteome</keyword>
<dbReference type="EMBL" id="AWUE01016396">
    <property type="protein sequence ID" value="OMO92075.1"/>
    <property type="molecule type" value="Genomic_DNA"/>
</dbReference>
<evidence type="ECO:0000313" key="1">
    <source>
        <dbReference type="EMBL" id="OMO92075.1"/>
    </source>
</evidence>
<dbReference type="Proteomes" id="UP000187203">
    <property type="component" value="Unassembled WGS sequence"/>
</dbReference>
<proteinExistence type="predicted"/>
<reference evidence="2" key="1">
    <citation type="submission" date="2013-09" db="EMBL/GenBank/DDBJ databases">
        <title>Corchorus olitorius genome sequencing.</title>
        <authorList>
            <person name="Alam M."/>
            <person name="Haque M.S."/>
            <person name="Islam M.S."/>
            <person name="Emdad E.M."/>
            <person name="Islam M.M."/>
            <person name="Ahmed B."/>
            <person name="Halim A."/>
            <person name="Hossen Q.M.M."/>
            <person name="Hossain M.Z."/>
            <person name="Ahmed R."/>
            <person name="Khan M.M."/>
            <person name="Islam R."/>
            <person name="Rashid M.M."/>
            <person name="Khan S.A."/>
            <person name="Rahman M.S."/>
            <person name="Alam M."/>
            <person name="Yahiya A.S."/>
            <person name="Khan M.S."/>
            <person name="Azam M.S."/>
            <person name="Haque T."/>
            <person name="Lashkar M.Z.H."/>
            <person name="Akhand A.I."/>
            <person name="Morshed G."/>
            <person name="Roy S."/>
            <person name="Uddin K.S."/>
            <person name="Rabeya T."/>
            <person name="Hossain A.S."/>
            <person name="Chowdhury A."/>
            <person name="Snigdha A.R."/>
            <person name="Mortoza M.S."/>
            <person name="Matin S.A."/>
            <person name="Hoque S.M.E."/>
            <person name="Islam M.K."/>
            <person name="Roy D.K."/>
            <person name="Haider R."/>
            <person name="Moosa M.M."/>
            <person name="Elias S.M."/>
            <person name="Hasan A.M."/>
            <person name="Jahan S."/>
            <person name="Shafiuddin M."/>
            <person name="Mahmood N."/>
            <person name="Shommy N.S."/>
        </authorList>
    </citation>
    <scope>NUCLEOTIDE SEQUENCE [LARGE SCALE GENOMIC DNA]</scope>
    <source>
        <strain evidence="2">cv. O-4</strain>
    </source>
</reference>
<protein>
    <submittedName>
        <fullName evidence="1">Dedicator of cytokinesis protein 11-like protein</fullName>
    </submittedName>
</protein>
<evidence type="ECO:0000313" key="2">
    <source>
        <dbReference type="Proteomes" id="UP000187203"/>
    </source>
</evidence>
<sequence>MGVERGGDYCKFDFPLHLESSHHLLFAYFCNINTPNHVKGRQDMRRLWSQMTAWSKERKKASPHDGQTPLVRFAKAREKQAITQLYRY</sequence>
<comment type="caution">
    <text evidence="1">The sequence shown here is derived from an EMBL/GenBank/DDBJ whole genome shotgun (WGS) entry which is preliminary data.</text>
</comment>
<accession>A0A1R3JB76</accession>
<dbReference type="AlphaFoldDB" id="A0A1R3JB76"/>
<name>A0A1R3JB76_9ROSI</name>
<organism evidence="1 2">
    <name type="scientific">Corchorus olitorius</name>
    <dbReference type="NCBI Taxonomy" id="93759"/>
    <lineage>
        <taxon>Eukaryota</taxon>
        <taxon>Viridiplantae</taxon>
        <taxon>Streptophyta</taxon>
        <taxon>Embryophyta</taxon>
        <taxon>Tracheophyta</taxon>
        <taxon>Spermatophyta</taxon>
        <taxon>Magnoliopsida</taxon>
        <taxon>eudicotyledons</taxon>
        <taxon>Gunneridae</taxon>
        <taxon>Pentapetalae</taxon>
        <taxon>rosids</taxon>
        <taxon>malvids</taxon>
        <taxon>Malvales</taxon>
        <taxon>Malvaceae</taxon>
        <taxon>Grewioideae</taxon>
        <taxon>Apeibeae</taxon>
        <taxon>Corchorus</taxon>
    </lineage>
</organism>
<gene>
    <name evidence="1" type="ORF">COLO4_17902</name>
</gene>